<name>A0A251V2B0_HELAN</name>
<dbReference type="Proteomes" id="UP000215914">
    <property type="component" value="Chromosome 4"/>
</dbReference>
<dbReference type="EMBL" id="CM007893">
    <property type="protein sequence ID" value="OTG29246.1"/>
    <property type="molecule type" value="Genomic_DNA"/>
</dbReference>
<dbReference type="AlphaFoldDB" id="A0A251V2B0"/>
<proteinExistence type="predicted"/>
<keyword evidence="2" id="KW-1185">Reference proteome</keyword>
<evidence type="ECO:0000313" key="1">
    <source>
        <dbReference type="EMBL" id="OTG29246.1"/>
    </source>
</evidence>
<protein>
    <submittedName>
        <fullName evidence="1">Uncharacterized protein</fullName>
    </submittedName>
</protein>
<gene>
    <name evidence="1" type="ORF">HannXRQ_Chr04g0120151</name>
</gene>
<dbReference type="InParanoid" id="A0A251V2B0"/>
<organism evidence="1 2">
    <name type="scientific">Helianthus annuus</name>
    <name type="common">Common sunflower</name>
    <dbReference type="NCBI Taxonomy" id="4232"/>
    <lineage>
        <taxon>Eukaryota</taxon>
        <taxon>Viridiplantae</taxon>
        <taxon>Streptophyta</taxon>
        <taxon>Embryophyta</taxon>
        <taxon>Tracheophyta</taxon>
        <taxon>Spermatophyta</taxon>
        <taxon>Magnoliopsida</taxon>
        <taxon>eudicotyledons</taxon>
        <taxon>Gunneridae</taxon>
        <taxon>Pentapetalae</taxon>
        <taxon>asterids</taxon>
        <taxon>campanulids</taxon>
        <taxon>Asterales</taxon>
        <taxon>Asteraceae</taxon>
        <taxon>Asteroideae</taxon>
        <taxon>Heliantheae alliance</taxon>
        <taxon>Heliantheae</taxon>
        <taxon>Helianthus</taxon>
    </lineage>
</organism>
<accession>A0A251V2B0</accession>
<sequence length="91" mass="9888">MVSLCVATSVAAAVALSRPHLIILRSYWLVLCPCFDSKRSTSSQLLHPSSHTPPLRQCRAGVPRPQLGIPSAPTIRCLVHKLLFVKQCCGP</sequence>
<evidence type="ECO:0000313" key="2">
    <source>
        <dbReference type="Proteomes" id="UP000215914"/>
    </source>
</evidence>
<reference evidence="2" key="1">
    <citation type="journal article" date="2017" name="Nature">
        <title>The sunflower genome provides insights into oil metabolism, flowering and Asterid evolution.</title>
        <authorList>
            <person name="Badouin H."/>
            <person name="Gouzy J."/>
            <person name="Grassa C.J."/>
            <person name="Murat F."/>
            <person name="Staton S.E."/>
            <person name="Cottret L."/>
            <person name="Lelandais-Briere C."/>
            <person name="Owens G.L."/>
            <person name="Carrere S."/>
            <person name="Mayjonade B."/>
            <person name="Legrand L."/>
            <person name="Gill N."/>
            <person name="Kane N.C."/>
            <person name="Bowers J.E."/>
            <person name="Hubner S."/>
            <person name="Bellec A."/>
            <person name="Berard A."/>
            <person name="Berges H."/>
            <person name="Blanchet N."/>
            <person name="Boniface M.C."/>
            <person name="Brunel D."/>
            <person name="Catrice O."/>
            <person name="Chaidir N."/>
            <person name="Claudel C."/>
            <person name="Donnadieu C."/>
            <person name="Faraut T."/>
            <person name="Fievet G."/>
            <person name="Helmstetter N."/>
            <person name="King M."/>
            <person name="Knapp S.J."/>
            <person name="Lai Z."/>
            <person name="Le Paslier M.C."/>
            <person name="Lippi Y."/>
            <person name="Lorenzon L."/>
            <person name="Mandel J.R."/>
            <person name="Marage G."/>
            <person name="Marchand G."/>
            <person name="Marquand E."/>
            <person name="Bret-Mestries E."/>
            <person name="Morien E."/>
            <person name="Nambeesan S."/>
            <person name="Nguyen T."/>
            <person name="Pegot-Espagnet P."/>
            <person name="Pouilly N."/>
            <person name="Raftis F."/>
            <person name="Sallet E."/>
            <person name="Schiex T."/>
            <person name="Thomas J."/>
            <person name="Vandecasteele C."/>
            <person name="Vares D."/>
            <person name="Vear F."/>
            <person name="Vautrin S."/>
            <person name="Crespi M."/>
            <person name="Mangin B."/>
            <person name="Burke J.M."/>
            <person name="Salse J."/>
            <person name="Munos S."/>
            <person name="Vincourt P."/>
            <person name="Rieseberg L.H."/>
            <person name="Langlade N.B."/>
        </authorList>
    </citation>
    <scope>NUCLEOTIDE SEQUENCE [LARGE SCALE GENOMIC DNA]</scope>
    <source>
        <strain evidence="2">cv. SF193</strain>
    </source>
</reference>